<accession>A0A443PJW4</accession>
<gene>
    <name evidence="1" type="ORF">CKAN_02017600</name>
</gene>
<name>A0A443PJW4_9MAGN</name>
<reference evidence="1 2" key="1">
    <citation type="journal article" date="2019" name="Nat. Plants">
        <title>Stout camphor tree genome fills gaps in understanding of flowering plant genome evolution.</title>
        <authorList>
            <person name="Chaw S.M."/>
            <person name="Liu Y.C."/>
            <person name="Wu Y.W."/>
            <person name="Wang H.Y."/>
            <person name="Lin C.I."/>
            <person name="Wu C.S."/>
            <person name="Ke H.M."/>
            <person name="Chang L.Y."/>
            <person name="Hsu C.Y."/>
            <person name="Yang H.T."/>
            <person name="Sudianto E."/>
            <person name="Hsu M.H."/>
            <person name="Wu K.P."/>
            <person name="Wang L.N."/>
            <person name="Leebens-Mack J.H."/>
            <person name="Tsai I.J."/>
        </authorList>
    </citation>
    <scope>NUCLEOTIDE SEQUENCE [LARGE SCALE GENOMIC DNA]</scope>
    <source>
        <strain evidence="2">cv. Chaw 1501</strain>
        <tissue evidence="1">Young leaves</tissue>
    </source>
</reference>
<comment type="caution">
    <text evidence="1">The sequence shown here is derived from an EMBL/GenBank/DDBJ whole genome shotgun (WGS) entry which is preliminary data.</text>
</comment>
<sequence>MTALSLFNWGNVHMSQARKRVLLTEDGSRESVLAQVKTAYERAESEYVKAGEKYRESVKFNPHFYEGHLALGQQQFELAKLSCVQQSITEGTKIWMKSNDKHKELSKMDKGKMVLQKMGLDELLEDISPEEVEEMHACILSDQPFNGHSLFFMSVWQIEYKLGIQFWDETLNMALENFQAAGASKIDTDVMKKNHCSETAHKGLGYDIDEIAQAWSEMYDVKRWMSGILSFPLEPLL</sequence>
<keyword evidence="2" id="KW-1185">Reference proteome</keyword>
<dbReference type="OrthoDB" id="1707020at2759"/>
<dbReference type="PANTHER" id="PTHR46183:SF4">
    <property type="entry name" value="PROTEIN PHOX4"/>
    <property type="match status" value="1"/>
</dbReference>
<dbReference type="InterPro" id="IPR044517">
    <property type="entry name" value="PHOX1-4"/>
</dbReference>
<dbReference type="Proteomes" id="UP000283530">
    <property type="component" value="Unassembled WGS sequence"/>
</dbReference>
<dbReference type="PANTHER" id="PTHR46183">
    <property type="entry name" value="PROTEIN CLMP1"/>
    <property type="match status" value="1"/>
</dbReference>
<evidence type="ECO:0000313" key="2">
    <source>
        <dbReference type="Proteomes" id="UP000283530"/>
    </source>
</evidence>
<dbReference type="STRING" id="337451.A0A443PJW4"/>
<dbReference type="AlphaFoldDB" id="A0A443PJW4"/>
<protein>
    <submittedName>
        <fullName evidence="1">HSP-interacting protein isoform X1</fullName>
    </submittedName>
</protein>
<dbReference type="EMBL" id="QPKB01000008">
    <property type="protein sequence ID" value="RWR91039.1"/>
    <property type="molecule type" value="Genomic_DNA"/>
</dbReference>
<evidence type="ECO:0000313" key="1">
    <source>
        <dbReference type="EMBL" id="RWR91039.1"/>
    </source>
</evidence>
<proteinExistence type="predicted"/>
<organism evidence="1 2">
    <name type="scientific">Cinnamomum micranthum f. kanehirae</name>
    <dbReference type="NCBI Taxonomy" id="337451"/>
    <lineage>
        <taxon>Eukaryota</taxon>
        <taxon>Viridiplantae</taxon>
        <taxon>Streptophyta</taxon>
        <taxon>Embryophyta</taxon>
        <taxon>Tracheophyta</taxon>
        <taxon>Spermatophyta</taxon>
        <taxon>Magnoliopsida</taxon>
        <taxon>Magnoliidae</taxon>
        <taxon>Laurales</taxon>
        <taxon>Lauraceae</taxon>
        <taxon>Cinnamomum</taxon>
    </lineage>
</organism>